<reference evidence="5" key="2">
    <citation type="submission" date="2020-04" db="EMBL/GenBank/DDBJ databases">
        <authorList>
            <consortium name="NCBI Genome Project"/>
        </authorList>
    </citation>
    <scope>NUCLEOTIDE SEQUENCE</scope>
    <source>
        <strain evidence="5">CBS 304.34</strain>
    </source>
</reference>
<evidence type="ECO:0000313" key="4">
    <source>
        <dbReference type="Proteomes" id="UP000504636"/>
    </source>
</evidence>
<feature type="region of interest" description="Disordered" evidence="2">
    <location>
        <begin position="1494"/>
        <end position="1581"/>
    </location>
</feature>
<feature type="compositionally biased region" description="Polar residues" evidence="2">
    <location>
        <begin position="767"/>
        <end position="796"/>
    </location>
</feature>
<feature type="coiled-coil region" evidence="1">
    <location>
        <begin position="1402"/>
        <end position="1476"/>
    </location>
</feature>
<feature type="region of interest" description="Disordered" evidence="2">
    <location>
        <begin position="230"/>
        <end position="260"/>
    </location>
</feature>
<evidence type="ECO:0000256" key="2">
    <source>
        <dbReference type="SAM" id="MobiDB-lite"/>
    </source>
</evidence>
<feature type="compositionally biased region" description="Low complexity" evidence="2">
    <location>
        <begin position="1082"/>
        <end position="1101"/>
    </location>
</feature>
<feature type="compositionally biased region" description="Acidic residues" evidence="2">
    <location>
        <begin position="1548"/>
        <end position="1565"/>
    </location>
</feature>
<feature type="coiled-coil region" evidence="1">
    <location>
        <begin position="1343"/>
        <end position="1371"/>
    </location>
</feature>
<reference evidence="3 5" key="1">
    <citation type="journal article" date="2020" name="Stud. Mycol.">
        <title>101 Dothideomycetes genomes: a test case for predicting lifestyles and emergence of pathogens.</title>
        <authorList>
            <person name="Haridas S."/>
            <person name="Albert R."/>
            <person name="Binder M."/>
            <person name="Bloem J."/>
            <person name="Labutti K."/>
            <person name="Salamov A."/>
            <person name="Andreopoulos B."/>
            <person name="Baker S."/>
            <person name="Barry K."/>
            <person name="Bills G."/>
            <person name="Bluhm B."/>
            <person name="Cannon C."/>
            <person name="Castanera R."/>
            <person name="Culley D."/>
            <person name="Daum C."/>
            <person name="Ezra D."/>
            <person name="Gonzalez J."/>
            <person name="Henrissat B."/>
            <person name="Kuo A."/>
            <person name="Liang C."/>
            <person name="Lipzen A."/>
            <person name="Lutzoni F."/>
            <person name="Magnuson J."/>
            <person name="Mondo S."/>
            <person name="Nolan M."/>
            <person name="Ohm R."/>
            <person name="Pangilinan J."/>
            <person name="Park H.-J."/>
            <person name="Ramirez L."/>
            <person name="Alfaro M."/>
            <person name="Sun H."/>
            <person name="Tritt A."/>
            <person name="Yoshinaga Y."/>
            <person name="Zwiers L.-H."/>
            <person name="Turgeon B."/>
            <person name="Goodwin S."/>
            <person name="Spatafora J."/>
            <person name="Crous P."/>
            <person name="Grigoriev I."/>
        </authorList>
    </citation>
    <scope>NUCLEOTIDE SEQUENCE</scope>
    <source>
        <strain evidence="3 5">CBS 304.34</strain>
    </source>
</reference>
<feature type="compositionally biased region" description="Polar residues" evidence="2">
    <location>
        <begin position="1118"/>
        <end position="1136"/>
    </location>
</feature>
<feature type="compositionally biased region" description="Polar residues" evidence="2">
    <location>
        <begin position="1531"/>
        <end position="1541"/>
    </location>
</feature>
<dbReference type="RefSeq" id="XP_033569538.1">
    <property type="nucleotide sequence ID" value="XM_033726237.1"/>
</dbReference>
<feature type="region of interest" description="Disordered" evidence="2">
    <location>
        <begin position="583"/>
        <end position="673"/>
    </location>
</feature>
<keyword evidence="4" id="KW-1185">Reference proteome</keyword>
<feature type="region of interest" description="Disordered" evidence="2">
    <location>
        <begin position="1"/>
        <end position="56"/>
    </location>
</feature>
<evidence type="ECO:0000256" key="1">
    <source>
        <dbReference type="SAM" id="Coils"/>
    </source>
</evidence>
<gene>
    <name evidence="3 5" type="ORF">BDZ99DRAFT_527301</name>
</gene>
<dbReference type="GeneID" id="54467130"/>
<name>A0A6A6Y3H4_9PEZI</name>
<dbReference type="Proteomes" id="UP000504636">
    <property type="component" value="Unplaced"/>
</dbReference>
<feature type="compositionally biased region" description="Polar residues" evidence="2">
    <location>
        <begin position="813"/>
        <end position="822"/>
    </location>
</feature>
<feature type="region of interest" description="Disordered" evidence="2">
    <location>
        <begin position="480"/>
        <end position="516"/>
    </location>
</feature>
<feature type="compositionally biased region" description="Polar residues" evidence="2">
    <location>
        <begin position="447"/>
        <end position="457"/>
    </location>
</feature>
<feature type="compositionally biased region" description="Acidic residues" evidence="2">
    <location>
        <begin position="1510"/>
        <end position="1520"/>
    </location>
</feature>
<evidence type="ECO:0000313" key="3">
    <source>
        <dbReference type="EMBL" id="KAF2802574.1"/>
    </source>
</evidence>
<proteinExistence type="predicted"/>
<feature type="compositionally biased region" description="Low complexity" evidence="2">
    <location>
        <begin position="690"/>
        <end position="706"/>
    </location>
</feature>
<feature type="coiled-coil region" evidence="1">
    <location>
        <begin position="191"/>
        <end position="218"/>
    </location>
</feature>
<keyword evidence="1" id="KW-0175">Coiled coil</keyword>
<feature type="compositionally biased region" description="Basic and acidic residues" evidence="2">
    <location>
        <begin position="392"/>
        <end position="401"/>
    </location>
</feature>
<feature type="compositionally biased region" description="Acidic residues" evidence="2">
    <location>
        <begin position="611"/>
        <end position="622"/>
    </location>
</feature>
<feature type="compositionally biased region" description="Basic and acidic residues" evidence="2">
    <location>
        <begin position="230"/>
        <end position="242"/>
    </location>
</feature>
<protein>
    <submittedName>
        <fullName evidence="3 5">Uncharacterized protein</fullName>
    </submittedName>
</protein>
<accession>A0A6A6Y3H4</accession>
<sequence>MDSAGPGPPTTSHRRSRQPTAPSNAVAMEPNNPDPATQGIDRARPTMPASKSKVPQPTELGVAGIVAAYMPSQLQLLQRGVGLKRDTRKLKDGKIHLPLGGNPDFVSLVNDIRTAFSEVYSYLAERDRNIRTLQMLFTKSSAAVNRVDGRVTSLKGSVKRTPRFASNECRSLFESMIKEALASFQPDTQTVLLQKSELELLYDRIEKLEKRSRNLEHCVKCCDNGLAHRTEQKHSSEKDESFHQSQRSQPESDPGYHSEFMTPSLKFESKEMQSVKYNVPEHDNDLLDDSKDSVAVDMTSQLSDTPTVYTLTAFQPDAVASDASDASSDQDDPTFNIGEITFSHENRVPHSLDDAALALSSAQLPDSASVDSKSPSQLDDSTSDSTTQIDHSNSDRERNAEQAEISDLAQNVVEAERSHGQVFTPDTEATPNEDKENSGNLFDDSEVVSSDTPSVTDLVTPVPTLMLGDDSSITAMQIDTPGEETNSTSSSDQSSGSLGVQASTPEGHVANGSPDAKTEIQTQENVVELSNDNGFIQAKTDSNDALTALLDENATGPSDSPTLLSHETISLEATVDDEVLETQVGSAQHSAGEKTIEGLDDAEGDDKPHDEDSDDSDDESDGRDDGAERSRVAQGVVNTHSEAELIPEAQESNSAADAEEPSDHDALTSTSDISNLDSIIAEFSEAPLSGSAALPAASATTSEPSAVYQGLTEPEAAGSGIASNNSEDGVDRSDHGQGGAEASGGSQRNDEDDTLRSEGASPDVPLNRTTEPTSNPKASDSTLRTTGSANDSTLSSAPHMAVKPGSALPFSGLTPQSASRTPSRGLVLAPGRFVFNHSPKSDITEQAMDFQPAVPEAPPTSPVTGQGLLGTAPESDAKRGVDAFDAEMEDVSGDTSADQLDGRAAAAVKPNPVAQDDLETGNVDMKDETQDSDGDEEIGDDANSSRGGVPAPSPPQAPQLSAQPSLPSGLFLADATLREYVDGRQKSLKDVYDEMLKVGIALNAGLSDEDFVRLARGMEFKIARGHGSSFPRYREEIGKLLAQIRMVRSRNLWNLYLGGWRQSVKNLPASRPPPTAMDVTTQSAPNPQASSSSNNMPQPSSLSGTQPRLPPQLQPFQATSTMTTSDSRTPKPSSFEVQKEQHARQQNVQVSTRPLVDPKPSTGTPRPTHTGNQHRERQIIPTFAHAQPTFHREASMGAPRSKQAELQHRGTQVVLASAPQNGPRRPLPNLPEGLRPVFLERNPYHPNDPAKEHAYSIWLDKSRLDNLAKLYDRLQYKNHERLFQGAPLFTVDDIVTRAVKAEERSIRYWAGLDYVFRRNDALYMERMRIEDENGRIEIGTAQMRQFRQDLAAQEKAEALAEEERMQKLRIQVKVMDADFQRRWKLAEPQLARDLAADKAYRAKKAQELEEDWRRKMEVKERANEEMRKALSEAARFIALTKAKEAQAEADRAGLEYQKWQAAMMELENQEKAAREAALLDGATPSVRDTLAERARERDLQAASARRRPDEEDSPTEEEGGPSEMRALTAAPENNTASTNGVFSVPGDDGWDDDDSDDGWGGDDGAELAFNQTLGDSKKRGR</sequence>
<feature type="region of interest" description="Disordered" evidence="2">
    <location>
        <begin position="852"/>
        <end position="965"/>
    </location>
</feature>
<dbReference type="OrthoDB" id="10682461at2759"/>
<dbReference type="EMBL" id="MU003722">
    <property type="protein sequence ID" value="KAF2802574.1"/>
    <property type="molecule type" value="Genomic_DNA"/>
</dbReference>
<feature type="region of interest" description="Disordered" evidence="2">
    <location>
        <begin position="416"/>
        <end position="468"/>
    </location>
</feature>
<evidence type="ECO:0000313" key="5">
    <source>
        <dbReference type="RefSeq" id="XP_033569538.1"/>
    </source>
</evidence>
<feature type="compositionally biased region" description="Low complexity" evidence="2">
    <location>
        <begin position="487"/>
        <end position="497"/>
    </location>
</feature>
<feature type="region of interest" description="Disordered" evidence="2">
    <location>
        <begin position="1067"/>
        <end position="1175"/>
    </location>
</feature>
<feature type="region of interest" description="Disordered" evidence="2">
    <location>
        <begin position="363"/>
        <end position="402"/>
    </location>
</feature>
<feature type="compositionally biased region" description="Polar residues" evidence="2">
    <location>
        <begin position="1161"/>
        <end position="1171"/>
    </location>
</feature>
<feature type="compositionally biased region" description="Acidic residues" evidence="2">
    <location>
        <begin position="930"/>
        <end position="940"/>
    </location>
</feature>
<feature type="region of interest" description="Disordered" evidence="2">
    <location>
        <begin position="690"/>
        <end position="824"/>
    </location>
</feature>
<organism evidence="3">
    <name type="scientific">Mytilinidion resinicola</name>
    <dbReference type="NCBI Taxonomy" id="574789"/>
    <lineage>
        <taxon>Eukaryota</taxon>
        <taxon>Fungi</taxon>
        <taxon>Dikarya</taxon>
        <taxon>Ascomycota</taxon>
        <taxon>Pezizomycotina</taxon>
        <taxon>Dothideomycetes</taxon>
        <taxon>Pleosporomycetidae</taxon>
        <taxon>Mytilinidiales</taxon>
        <taxon>Mytilinidiaceae</taxon>
        <taxon>Mytilinidion</taxon>
    </lineage>
</organism>
<reference evidence="5" key="3">
    <citation type="submission" date="2025-04" db="UniProtKB">
        <authorList>
            <consortium name="RefSeq"/>
        </authorList>
    </citation>
    <scope>IDENTIFICATION</scope>
    <source>
        <strain evidence="5">CBS 304.34</strain>
    </source>
</reference>